<feature type="chain" id="PRO_5028487350" evidence="1">
    <location>
        <begin position="25"/>
        <end position="83"/>
    </location>
</feature>
<reference evidence="2 3" key="1">
    <citation type="submission" date="2020-08" db="EMBL/GenBank/DDBJ databases">
        <authorList>
            <person name="Koutsovoulos G."/>
            <person name="Danchin GJ E."/>
        </authorList>
    </citation>
    <scope>NUCLEOTIDE SEQUENCE [LARGE SCALE GENOMIC DNA]</scope>
</reference>
<dbReference type="AlphaFoldDB" id="A0A6V7UDH7"/>
<keyword evidence="1" id="KW-0732">Signal</keyword>
<evidence type="ECO:0000313" key="2">
    <source>
        <dbReference type="EMBL" id="CAD2154774.1"/>
    </source>
</evidence>
<accession>A0A6V7UDH7</accession>
<feature type="signal peptide" evidence="1">
    <location>
        <begin position="1"/>
        <end position="24"/>
    </location>
</feature>
<proteinExistence type="predicted"/>
<gene>
    <name evidence="2" type="ORF">MENT_LOCUS11615</name>
</gene>
<comment type="caution">
    <text evidence="2">The sequence shown here is derived from an EMBL/GenBank/DDBJ whole genome shotgun (WGS) entry which is preliminary data.</text>
</comment>
<protein>
    <submittedName>
        <fullName evidence="2">Uncharacterized protein</fullName>
    </submittedName>
</protein>
<organism evidence="2 3">
    <name type="scientific">Meloidogyne enterolobii</name>
    <name type="common">Root-knot nematode worm</name>
    <name type="synonym">Meloidogyne mayaguensis</name>
    <dbReference type="NCBI Taxonomy" id="390850"/>
    <lineage>
        <taxon>Eukaryota</taxon>
        <taxon>Metazoa</taxon>
        <taxon>Ecdysozoa</taxon>
        <taxon>Nematoda</taxon>
        <taxon>Chromadorea</taxon>
        <taxon>Rhabditida</taxon>
        <taxon>Tylenchina</taxon>
        <taxon>Tylenchomorpha</taxon>
        <taxon>Tylenchoidea</taxon>
        <taxon>Meloidogynidae</taxon>
        <taxon>Meloidogyninae</taxon>
        <taxon>Meloidogyne</taxon>
    </lineage>
</organism>
<dbReference type="EMBL" id="CAJEWN010000057">
    <property type="protein sequence ID" value="CAD2154774.1"/>
    <property type="molecule type" value="Genomic_DNA"/>
</dbReference>
<name>A0A6V7UDH7_MELEN</name>
<evidence type="ECO:0000313" key="3">
    <source>
        <dbReference type="Proteomes" id="UP000580250"/>
    </source>
</evidence>
<sequence>MQNSSTYFLCLMILLFIISSVTIAQEEPNNLTKRDAFKLVLRAKRCCFGCYGCGYGGGFGGFPGFGGLGIGLGIGAGIGLFGR</sequence>
<evidence type="ECO:0000256" key="1">
    <source>
        <dbReference type="SAM" id="SignalP"/>
    </source>
</evidence>
<dbReference type="Proteomes" id="UP000580250">
    <property type="component" value="Unassembled WGS sequence"/>
</dbReference>